<reference evidence="2" key="1">
    <citation type="submission" date="2016-06" db="EMBL/GenBank/DDBJ databases">
        <authorList>
            <person name="Kjaerup R.B."/>
            <person name="Dalgaard T.S."/>
            <person name="Juul-Madsen H.R."/>
        </authorList>
    </citation>
    <scope>NUCLEOTIDE SEQUENCE [LARGE SCALE GENOMIC DNA]</scope>
</reference>
<dbReference type="RefSeq" id="YP_009301055.1">
    <property type="nucleotide sequence ID" value="NC_031229.1"/>
</dbReference>
<dbReference type="OrthoDB" id="22547at10239"/>
<gene>
    <name evidence="1" type="primary">105</name>
    <name evidence="1" type="ORF">SEA_HOTOROBO_105</name>
</gene>
<sequence length="50" mass="5512">MSAVWEVLSTWYAILTQNGDPTIYEDNLFWDCATMGNGVCGPDAKMPGEL</sequence>
<dbReference type="KEGG" id="vg:29124707"/>
<dbReference type="EMBL" id="KU963245">
    <property type="protein sequence ID" value="AMS02397.1"/>
    <property type="molecule type" value="Genomic_DNA"/>
</dbReference>
<proteinExistence type="predicted"/>
<protein>
    <submittedName>
        <fullName evidence="1">Uncharacterized protein</fullName>
    </submittedName>
</protein>
<evidence type="ECO:0000313" key="1">
    <source>
        <dbReference type="EMBL" id="AMS02397.1"/>
    </source>
</evidence>
<dbReference type="Proteomes" id="UP000201248">
    <property type="component" value="Segment"/>
</dbReference>
<organism evidence="1 2">
    <name type="scientific">Gordonia phage Hotorobo</name>
    <dbReference type="NCBI Taxonomy" id="1821554"/>
    <lineage>
        <taxon>Viruses</taxon>
        <taxon>Duplodnaviria</taxon>
        <taxon>Heunggongvirae</taxon>
        <taxon>Uroviricota</taxon>
        <taxon>Caudoviricetes</taxon>
        <taxon>Montyvirus</taxon>
        <taxon>Montyvirus monty</taxon>
    </lineage>
</organism>
<accession>A0A142K8G4</accession>
<dbReference type="GeneID" id="29124707"/>
<evidence type="ECO:0000313" key="2">
    <source>
        <dbReference type="Proteomes" id="UP000201248"/>
    </source>
</evidence>
<name>A0A142K8G4_9CAUD</name>